<dbReference type="InterPro" id="IPR047650">
    <property type="entry name" value="Transpos_IS110"/>
</dbReference>
<dbReference type="NCBIfam" id="NF033542">
    <property type="entry name" value="transpos_IS110"/>
    <property type="match status" value="1"/>
</dbReference>
<feature type="domain" description="Transposase IS110-like N-terminal" evidence="1">
    <location>
        <begin position="7"/>
        <end position="146"/>
    </location>
</feature>
<dbReference type="PANTHER" id="PTHR33055">
    <property type="entry name" value="TRANSPOSASE FOR INSERTION SEQUENCE ELEMENT IS1111A"/>
    <property type="match status" value="1"/>
</dbReference>
<accession>A0A756GH74</accession>
<proteinExistence type="predicted"/>
<sequence length="335" mass="37429">MNNIALIGIDLGKHSFHVHCQDNSGRALIRKKFTRTKLFEFLANTPSAKVVMEACAGSHFMARRISSLGHEARLISPQFVRPFVKTNKNDYVDAEAICEAASRPSMRFVQPKTENQQAMQAMHCIRDSLIRDKVKTTNQMHAFLLEFGIGLPKGTAVIKRLSAVLTENELPPYLVQMLTRLHAHYCYLESQIKELDQLLQQELKHDDTGQRLLTMPGIGPITASILSSQLSDGKQYASSKDFAASTGLVPRQYSTGGKNTLLGISKRGNKNLRRLLVQCARSIMIHLDKYSGSLANWIKNQLCRKHSCVVACALANKLARIAWAITTSKTDFKFS</sequence>
<dbReference type="PANTHER" id="PTHR33055:SF3">
    <property type="entry name" value="PUTATIVE TRANSPOSASE FOR IS117-RELATED"/>
    <property type="match status" value="1"/>
</dbReference>
<evidence type="ECO:0000259" key="2">
    <source>
        <dbReference type="Pfam" id="PF02371"/>
    </source>
</evidence>
<feature type="domain" description="Transposase IS116/IS110/IS902 C-terminal" evidence="2">
    <location>
        <begin position="210"/>
        <end position="287"/>
    </location>
</feature>
<name>A0A756GH74_SALER</name>
<dbReference type="GO" id="GO:0004803">
    <property type="term" value="F:transposase activity"/>
    <property type="evidence" value="ECO:0007669"/>
    <property type="project" value="InterPro"/>
</dbReference>
<dbReference type="Pfam" id="PF02371">
    <property type="entry name" value="Transposase_20"/>
    <property type="match status" value="1"/>
</dbReference>
<dbReference type="Pfam" id="PF01548">
    <property type="entry name" value="DEDD_Tnp_IS110"/>
    <property type="match status" value="1"/>
</dbReference>
<dbReference type="InterPro" id="IPR002525">
    <property type="entry name" value="Transp_IS110-like_N"/>
</dbReference>
<dbReference type="EMBL" id="DAAWYZ010000008">
    <property type="protein sequence ID" value="HAF9953007.1"/>
    <property type="molecule type" value="Genomic_DNA"/>
</dbReference>
<dbReference type="GO" id="GO:0006313">
    <property type="term" value="P:DNA transposition"/>
    <property type="evidence" value="ECO:0007669"/>
    <property type="project" value="InterPro"/>
</dbReference>
<organism evidence="3">
    <name type="scientific">Salmonella enterica</name>
    <name type="common">Salmonella choleraesuis</name>
    <dbReference type="NCBI Taxonomy" id="28901"/>
    <lineage>
        <taxon>Bacteria</taxon>
        <taxon>Pseudomonadati</taxon>
        <taxon>Pseudomonadota</taxon>
        <taxon>Gammaproteobacteria</taxon>
        <taxon>Enterobacterales</taxon>
        <taxon>Enterobacteriaceae</taxon>
        <taxon>Salmonella</taxon>
    </lineage>
</organism>
<gene>
    <name evidence="3" type="ORF">G8R48_002619</name>
</gene>
<dbReference type="AlphaFoldDB" id="A0A756GH74"/>
<dbReference type="GO" id="GO:0003677">
    <property type="term" value="F:DNA binding"/>
    <property type="evidence" value="ECO:0007669"/>
    <property type="project" value="InterPro"/>
</dbReference>
<comment type="caution">
    <text evidence="3">The sequence shown here is derived from an EMBL/GenBank/DDBJ whole genome shotgun (WGS) entry which is preliminary data.</text>
</comment>
<reference evidence="3" key="1">
    <citation type="journal article" date="2018" name="Genome Biol.">
        <title>SKESA: strategic k-mer extension for scrupulous assemblies.</title>
        <authorList>
            <person name="Souvorov A."/>
            <person name="Agarwala R."/>
            <person name="Lipman D.J."/>
        </authorList>
    </citation>
    <scope>NUCLEOTIDE SEQUENCE</scope>
    <source>
        <strain evidence="3">MA.0407S12122</strain>
    </source>
</reference>
<evidence type="ECO:0000259" key="1">
    <source>
        <dbReference type="Pfam" id="PF01548"/>
    </source>
</evidence>
<dbReference type="InterPro" id="IPR003346">
    <property type="entry name" value="Transposase_20"/>
</dbReference>
<protein>
    <submittedName>
        <fullName evidence="3">IS110 family transposase</fullName>
    </submittedName>
</protein>
<reference evidence="3" key="2">
    <citation type="submission" date="2020-02" db="EMBL/GenBank/DDBJ databases">
        <authorList>
            <consortium name="NCBI Pathogen Detection Project"/>
        </authorList>
    </citation>
    <scope>NUCLEOTIDE SEQUENCE</scope>
    <source>
        <strain evidence="3">MA.0407S12122</strain>
    </source>
</reference>
<evidence type="ECO:0000313" key="3">
    <source>
        <dbReference type="EMBL" id="HAF9953007.1"/>
    </source>
</evidence>